<dbReference type="AlphaFoldDB" id="A0A094JAE3"/>
<dbReference type="eggNOG" id="COG2378">
    <property type="taxonomic scope" value="Bacteria"/>
</dbReference>
<sequence>MRNTLLASRLAELVSLAYAGKVLLADEMAEKYAVSTKTIKRDFERLNEILERCPHTGGYRLIPSARTIFNENDLAQLVDDIGLKKAFPRKTAIFLRSFINDQTSQCYHFQEQPLEADFITSLHTIFERAIINRQAVQFLYKDKSRIVQPYLMVYSHGSWYLAATEEGMLKAFSLARLKFASVKKENFEYDESVVRQIKEQETIWFGTPLFSVTLEIKRDIAFYFERKALLPKQEILEKRSDGTLVVSASAWSYNQIAPIVQYWLPNIRVISPLELDEHIRKNLTGWMTQTNNVTESITE</sequence>
<proteinExistence type="predicted"/>
<dbReference type="Pfam" id="PF25583">
    <property type="entry name" value="WCX"/>
    <property type="match status" value="1"/>
</dbReference>
<dbReference type="OrthoDB" id="6521217at2"/>
<dbReference type="Proteomes" id="UP000029264">
    <property type="component" value="Unassembled WGS sequence"/>
</dbReference>
<keyword evidence="4" id="KW-1185">Reference proteome</keyword>
<dbReference type="EMBL" id="JPEO01000011">
    <property type="protein sequence ID" value="KFZ36840.1"/>
    <property type="molecule type" value="Genomic_DNA"/>
</dbReference>
<name>A0A094JAE3_9GAMM</name>
<organism evidence="3 4">
    <name type="scientific">Shewanella mangrovi</name>
    <dbReference type="NCBI Taxonomy" id="1515746"/>
    <lineage>
        <taxon>Bacteria</taxon>
        <taxon>Pseudomonadati</taxon>
        <taxon>Pseudomonadota</taxon>
        <taxon>Gammaproteobacteria</taxon>
        <taxon>Alteromonadales</taxon>
        <taxon>Shewanellaceae</taxon>
        <taxon>Shewanella</taxon>
    </lineage>
</organism>
<evidence type="ECO:0000313" key="3">
    <source>
        <dbReference type="EMBL" id="KFZ36840.1"/>
    </source>
</evidence>
<dbReference type="STRING" id="1515746.HR45_13620"/>
<dbReference type="InterPro" id="IPR057727">
    <property type="entry name" value="WCX_dom"/>
</dbReference>
<accession>A0A094JAE3</accession>
<feature type="domain" description="WYL" evidence="1">
    <location>
        <begin position="126"/>
        <end position="178"/>
    </location>
</feature>
<dbReference type="PROSITE" id="PS52050">
    <property type="entry name" value="WYL"/>
    <property type="match status" value="1"/>
</dbReference>
<dbReference type="InterPro" id="IPR026881">
    <property type="entry name" value="WYL_dom"/>
</dbReference>
<evidence type="ECO:0000259" key="2">
    <source>
        <dbReference type="Pfam" id="PF25583"/>
    </source>
</evidence>
<dbReference type="PANTHER" id="PTHR34580">
    <property type="match status" value="1"/>
</dbReference>
<dbReference type="PANTHER" id="PTHR34580:SF1">
    <property type="entry name" value="PROTEIN PAFC"/>
    <property type="match status" value="1"/>
</dbReference>
<gene>
    <name evidence="3" type="ORF">HR45_13620</name>
</gene>
<evidence type="ECO:0000313" key="4">
    <source>
        <dbReference type="Proteomes" id="UP000029264"/>
    </source>
</evidence>
<comment type="caution">
    <text evidence="3">The sequence shown here is derived from an EMBL/GenBank/DDBJ whole genome shotgun (WGS) entry which is preliminary data.</text>
</comment>
<reference evidence="3 4" key="1">
    <citation type="submission" date="2014-06" db="EMBL/GenBank/DDBJ databases">
        <title>Shewanella sp. YQH10.</title>
        <authorList>
            <person name="Liu Y."/>
            <person name="Zeng R."/>
        </authorList>
    </citation>
    <scope>NUCLEOTIDE SEQUENCE [LARGE SCALE GENOMIC DNA]</scope>
    <source>
        <strain evidence="3 4">YQH10</strain>
    </source>
</reference>
<evidence type="ECO:0000259" key="1">
    <source>
        <dbReference type="Pfam" id="PF13280"/>
    </source>
</evidence>
<dbReference type="InterPro" id="IPR051534">
    <property type="entry name" value="CBASS_pafABC_assoc_protein"/>
</dbReference>
<dbReference type="RefSeq" id="WP_037443751.1">
    <property type="nucleotide sequence ID" value="NZ_JPEO01000011.1"/>
</dbReference>
<feature type="domain" description="WCX" evidence="2">
    <location>
        <begin position="210"/>
        <end position="284"/>
    </location>
</feature>
<dbReference type="Pfam" id="PF13280">
    <property type="entry name" value="WYL"/>
    <property type="match status" value="1"/>
</dbReference>
<protein>
    <submittedName>
        <fullName evidence="3">Uncharacterized protein</fullName>
    </submittedName>
</protein>